<keyword evidence="2" id="KW-1185">Reference proteome</keyword>
<dbReference type="GeneID" id="25561646"/>
<accession>A0A0L0DTT2</accession>
<sequence>MGAIASSLPQIPKRRLERRTVFGRDEFVALVMALKSAGGECFDRSVFVDAVGYVLDHPELPAQRKLKTIDIVVTRTKGPGSGRALAELDDEGLFELGSASASGRLDGSSSDSSESEGTAWAQRMACRSLRASLDARRLGRALFALFADADGESKSKSVRLTELTMFAAMLDDKTRPHKVDRMTTVFHGKVRGAVDGAELASALAAIVRNIKRLAVGPPGGDWLLASAALPRIGAAALALTAKEERACRRGARAMLARISGSHMTFADVLNELDTGDVRLVLDWLVALSLAWPDTISPAAVQRLPSRAPAPAQGLSSLSTEYSSEL</sequence>
<reference evidence="1 2" key="1">
    <citation type="submission" date="2010-05" db="EMBL/GenBank/DDBJ databases">
        <title>The Genome Sequence of Thecamonas trahens ATCC 50062.</title>
        <authorList>
            <consortium name="The Broad Institute Genome Sequencing Platform"/>
            <person name="Russ C."/>
            <person name="Cuomo C."/>
            <person name="Shea T."/>
            <person name="Young S.K."/>
            <person name="Zeng Q."/>
            <person name="Koehrsen M."/>
            <person name="Haas B."/>
            <person name="Borodovsky M."/>
            <person name="Guigo R."/>
            <person name="Alvarado L."/>
            <person name="Berlin A."/>
            <person name="Bochicchio J."/>
            <person name="Borenstein D."/>
            <person name="Chapman S."/>
            <person name="Chen Z."/>
            <person name="Freedman E."/>
            <person name="Gellesch M."/>
            <person name="Goldberg J."/>
            <person name="Griggs A."/>
            <person name="Gujja S."/>
            <person name="Heilman E."/>
            <person name="Heiman D."/>
            <person name="Hepburn T."/>
            <person name="Howarth C."/>
            <person name="Jen D."/>
            <person name="Larson L."/>
            <person name="Mehta T."/>
            <person name="Park D."/>
            <person name="Pearson M."/>
            <person name="Roberts A."/>
            <person name="Saif S."/>
            <person name="Shenoy N."/>
            <person name="Sisk P."/>
            <person name="Stolte C."/>
            <person name="Sykes S."/>
            <person name="Thomson T."/>
            <person name="Walk T."/>
            <person name="White J."/>
            <person name="Yandava C."/>
            <person name="Burger G."/>
            <person name="Gray M.W."/>
            <person name="Holland P.W.H."/>
            <person name="King N."/>
            <person name="Lang F.B.F."/>
            <person name="Roger A.J."/>
            <person name="Ruiz-Trillo I."/>
            <person name="Lander E."/>
            <person name="Nusbaum C."/>
        </authorList>
    </citation>
    <scope>NUCLEOTIDE SEQUENCE [LARGE SCALE GENOMIC DNA]</scope>
    <source>
        <strain evidence="1 2">ATCC 50062</strain>
    </source>
</reference>
<dbReference type="Proteomes" id="UP000054408">
    <property type="component" value="Unassembled WGS sequence"/>
</dbReference>
<dbReference type="EMBL" id="GL349439">
    <property type="protein sequence ID" value="KNC55660.1"/>
    <property type="molecule type" value="Genomic_DNA"/>
</dbReference>
<name>A0A0L0DTT2_THETB</name>
<protein>
    <submittedName>
        <fullName evidence="1">Uncharacterized protein</fullName>
    </submittedName>
</protein>
<dbReference type="AlphaFoldDB" id="A0A0L0DTT2"/>
<dbReference type="RefSeq" id="XP_013761429.1">
    <property type="nucleotide sequence ID" value="XM_013905975.1"/>
</dbReference>
<gene>
    <name evidence="1" type="ORF">AMSG_01931</name>
</gene>
<evidence type="ECO:0000313" key="2">
    <source>
        <dbReference type="Proteomes" id="UP000054408"/>
    </source>
</evidence>
<evidence type="ECO:0000313" key="1">
    <source>
        <dbReference type="EMBL" id="KNC55660.1"/>
    </source>
</evidence>
<organism evidence="1 2">
    <name type="scientific">Thecamonas trahens ATCC 50062</name>
    <dbReference type="NCBI Taxonomy" id="461836"/>
    <lineage>
        <taxon>Eukaryota</taxon>
        <taxon>Apusozoa</taxon>
        <taxon>Apusomonadida</taxon>
        <taxon>Apusomonadidae</taxon>
        <taxon>Thecamonas</taxon>
    </lineage>
</organism>
<proteinExistence type="predicted"/>